<reference evidence="1 2" key="1">
    <citation type="submission" date="2020-02" db="EMBL/GenBank/DDBJ databases">
        <authorList>
            <person name="Dziuba M."/>
            <person name="Kuznetsov B."/>
            <person name="Mardanov A."/>
            <person name="Ravin N."/>
            <person name="Grouzdev D."/>
        </authorList>
    </citation>
    <scope>NUCLEOTIDE SEQUENCE [LARGE SCALE GENOMIC DNA]</scope>
    <source>
        <strain evidence="1 2">SpK</strain>
    </source>
</reference>
<name>A0A7C9UVY4_9PROT</name>
<comment type="caution">
    <text evidence="1">The sequence shown here is derived from an EMBL/GenBank/DDBJ whole genome shotgun (WGS) entry which is preliminary data.</text>
</comment>
<gene>
    <name evidence="1" type="ORF">G4223_17700</name>
</gene>
<protein>
    <submittedName>
        <fullName evidence="1">Uncharacterized protein</fullName>
    </submittedName>
</protein>
<organism evidence="1 2">
    <name type="scientific">Magnetospirillum aberrantis SpK</name>
    <dbReference type="NCBI Taxonomy" id="908842"/>
    <lineage>
        <taxon>Bacteria</taxon>
        <taxon>Pseudomonadati</taxon>
        <taxon>Pseudomonadota</taxon>
        <taxon>Alphaproteobacteria</taxon>
        <taxon>Rhodospirillales</taxon>
        <taxon>Rhodospirillaceae</taxon>
        <taxon>Magnetospirillum</taxon>
    </lineage>
</organism>
<sequence length="380" mass="41468">MVIGAPGIDARTAIQSVNQSLQGPVAEILGRFVPELRRLPPDRAYERVLDDIGLLQRCFAAFNAQRDSFKAVLLDAQARPVSDDRAILSCGRTLEQVVAMIVRSAAKRYFRRKLDSAGHHHNLHDASLRKDIPAKGLVHRLTSVLGETKPTKPAVSAKPVRSRADELYDAIKEHLLHDWQVPLVPTYADMSPNLARALGAKILDLRTPEDLRRVVDDPAEAAKLFDIPAEQAAKTEPAAASAGRRDERARLSDVLTPDNRRLRVEALANALVRPDVRAQLGAGPVGLRLTEVLRGVGGMPVKLLVAELGLTVEQLAVFLLVAHETMGTEVFGRIFGQPGEADLVMRVTQKARLAGIGQRSSLPECAAFVRGLFARFACRS</sequence>
<evidence type="ECO:0000313" key="2">
    <source>
        <dbReference type="Proteomes" id="UP000480684"/>
    </source>
</evidence>
<dbReference type="Proteomes" id="UP000480684">
    <property type="component" value="Unassembled WGS sequence"/>
</dbReference>
<proteinExistence type="predicted"/>
<dbReference type="AlphaFoldDB" id="A0A7C9UVY4"/>
<keyword evidence="2" id="KW-1185">Reference proteome</keyword>
<dbReference type="EMBL" id="JAAIYP010000044">
    <property type="protein sequence ID" value="NFV81947.1"/>
    <property type="molecule type" value="Genomic_DNA"/>
</dbReference>
<evidence type="ECO:0000313" key="1">
    <source>
        <dbReference type="EMBL" id="NFV81947.1"/>
    </source>
</evidence>
<accession>A0A7C9UVY4</accession>